<sequence>MSSNEDDGYYEIAGQEIATKELVPAIWTKAFAYANGNTTTAFSMYIKFRVEQLKNTEMERRARNRKLFLQRKLGEGKEKVLDASYRIFQLFSLCLLTILIVYFILTFLLRL</sequence>
<dbReference type="KEGG" id="tsph:KIH39_15430"/>
<keyword evidence="3" id="KW-1185">Reference proteome</keyword>
<evidence type="ECO:0000313" key="3">
    <source>
        <dbReference type="Proteomes" id="UP000676194"/>
    </source>
</evidence>
<keyword evidence="1" id="KW-0472">Membrane</keyword>
<dbReference type="RefSeq" id="WP_213494121.1">
    <property type="nucleotide sequence ID" value="NZ_CP074694.1"/>
</dbReference>
<dbReference type="Proteomes" id="UP000676194">
    <property type="component" value="Chromosome"/>
</dbReference>
<keyword evidence="1" id="KW-1133">Transmembrane helix</keyword>
<gene>
    <name evidence="2" type="ORF">KIH39_15430</name>
</gene>
<keyword evidence="1" id="KW-0812">Transmembrane</keyword>
<feature type="transmembrane region" description="Helical" evidence="1">
    <location>
        <begin position="87"/>
        <end position="109"/>
    </location>
</feature>
<dbReference type="AlphaFoldDB" id="A0A8E6ES67"/>
<dbReference type="EMBL" id="CP074694">
    <property type="protein sequence ID" value="QVL30244.1"/>
    <property type="molecule type" value="Genomic_DNA"/>
</dbReference>
<name>A0A8E6ES67_9BACT</name>
<reference evidence="2" key="1">
    <citation type="submission" date="2021-05" db="EMBL/GenBank/DDBJ databases">
        <title>Complete genome sequence of the cellulolytic planctomycete Telmatocola sphagniphila SP2T and characterization of the first cellulase from planctomycetes.</title>
        <authorList>
            <person name="Rakitin A.L."/>
            <person name="Beletsky A.V."/>
            <person name="Naumoff D.G."/>
            <person name="Kulichevskaya I.S."/>
            <person name="Mardanov A.V."/>
            <person name="Ravin N.V."/>
            <person name="Dedysh S.N."/>
        </authorList>
    </citation>
    <scope>NUCLEOTIDE SEQUENCE</scope>
    <source>
        <strain evidence="2">SP2T</strain>
    </source>
</reference>
<evidence type="ECO:0000313" key="2">
    <source>
        <dbReference type="EMBL" id="QVL30244.1"/>
    </source>
</evidence>
<organism evidence="2 3">
    <name type="scientific">Telmatocola sphagniphila</name>
    <dbReference type="NCBI Taxonomy" id="1123043"/>
    <lineage>
        <taxon>Bacteria</taxon>
        <taxon>Pseudomonadati</taxon>
        <taxon>Planctomycetota</taxon>
        <taxon>Planctomycetia</taxon>
        <taxon>Gemmatales</taxon>
        <taxon>Gemmataceae</taxon>
    </lineage>
</organism>
<protein>
    <submittedName>
        <fullName evidence="2">Uncharacterized protein</fullName>
    </submittedName>
</protein>
<proteinExistence type="predicted"/>
<accession>A0A8E6ES67</accession>
<evidence type="ECO:0000256" key="1">
    <source>
        <dbReference type="SAM" id="Phobius"/>
    </source>
</evidence>